<keyword evidence="2" id="KW-1185">Reference proteome</keyword>
<evidence type="ECO:0000313" key="1">
    <source>
        <dbReference type="EMBL" id="GAA5817167.1"/>
    </source>
</evidence>
<evidence type="ECO:0000313" key="2">
    <source>
        <dbReference type="Proteomes" id="UP001473302"/>
    </source>
</evidence>
<accession>A0ABP9ZDJ5</accession>
<comment type="caution">
    <text evidence="1">The sequence shown here is derived from an EMBL/GenBank/DDBJ whole genome shotgun (WGS) entry which is preliminary data.</text>
</comment>
<protein>
    <submittedName>
        <fullName evidence="1">Uncharacterized protein</fullName>
    </submittedName>
</protein>
<dbReference type="EMBL" id="BAABUK010000039">
    <property type="protein sequence ID" value="GAA5817167.1"/>
    <property type="molecule type" value="Genomic_DNA"/>
</dbReference>
<gene>
    <name evidence="1" type="ORF">MFLAVUS_010709</name>
</gene>
<feature type="non-terminal residue" evidence="1">
    <location>
        <position position="147"/>
    </location>
</feature>
<dbReference type="Proteomes" id="UP001473302">
    <property type="component" value="Unassembled WGS sequence"/>
</dbReference>
<reference evidence="1 2" key="1">
    <citation type="submission" date="2024-04" db="EMBL/GenBank/DDBJ databases">
        <title>genome sequences of Mucor flavus KT1a and Helicostylum pulchrum KT1b strains isolated from the surface of a dry-aged beef.</title>
        <authorList>
            <person name="Toyotome T."/>
            <person name="Hosono M."/>
            <person name="Torimaru M."/>
            <person name="Fukuda K."/>
            <person name="Mikami N."/>
        </authorList>
    </citation>
    <scope>NUCLEOTIDE SEQUENCE [LARGE SCALE GENOMIC DNA]</scope>
    <source>
        <strain evidence="1 2">KT1a</strain>
    </source>
</reference>
<proteinExistence type="predicted"/>
<organism evidence="1 2">
    <name type="scientific">Mucor flavus</name>
    <dbReference type="NCBI Taxonomy" id="439312"/>
    <lineage>
        <taxon>Eukaryota</taxon>
        <taxon>Fungi</taxon>
        <taxon>Fungi incertae sedis</taxon>
        <taxon>Mucoromycota</taxon>
        <taxon>Mucoromycotina</taxon>
        <taxon>Mucoromycetes</taxon>
        <taxon>Mucorales</taxon>
        <taxon>Mucorineae</taxon>
        <taxon>Mucoraceae</taxon>
        <taxon>Mucor</taxon>
    </lineage>
</organism>
<sequence>MFGRNPNDFEDFSQEKDIKTTRKINDDLQKKIRHMTEIVYPAIYEQVKQVTDKQKSKFDAKHKIIDIPNGSKVMILITDRQSKLDPHYKGYYTTVRKTAAGTYVLRNEQGFLEPRIYPPSLLKVTSNNTIKDDNYFEVEAIIDVSGV</sequence>
<name>A0ABP9ZDJ5_9FUNG</name>